<dbReference type="Gene3D" id="2.160.10.10">
    <property type="entry name" value="Hexapeptide repeat proteins"/>
    <property type="match status" value="1"/>
</dbReference>
<dbReference type="PANTHER" id="PTHR43300:SF11">
    <property type="entry name" value="ACETYLTRANSFERASE RV3034C-RELATED"/>
    <property type="match status" value="1"/>
</dbReference>
<reference evidence="3" key="2">
    <citation type="submission" date="2023-07" db="EMBL/GenBank/DDBJ databases">
        <title>Identification and characterization of horizontal gene transfer across gut microbiota members of farm animals based on homology search.</title>
        <authorList>
            <person name="Schwarzerova J."/>
            <person name="Nykrynova M."/>
            <person name="Jureckova K."/>
            <person name="Cejkova D."/>
            <person name="Rychlik I."/>
        </authorList>
    </citation>
    <scope>NUCLEOTIDE SEQUENCE [LARGE SCALE GENOMIC DNA]</scope>
    <source>
        <strain evidence="3">109_WCHN</strain>
    </source>
</reference>
<gene>
    <name evidence="2" type="ORF">QUW60_13060</name>
</gene>
<evidence type="ECO:0000313" key="2">
    <source>
        <dbReference type="EMBL" id="MDM8326143.1"/>
    </source>
</evidence>
<organism evidence="2 3">
    <name type="scientific">Bacteroides gallinaceum</name>
    <dbReference type="NCBI Taxonomy" id="1462571"/>
    <lineage>
        <taxon>Bacteria</taxon>
        <taxon>Pseudomonadati</taxon>
        <taxon>Bacteroidota</taxon>
        <taxon>Bacteroidia</taxon>
        <taxon>Bacteroidales</taxon>
        <taxon>Bacteroidaceae</taxon>
        <taxon>Bacteroides</taxon>
    </lineage>
</organism>
<keyword evidence="3" id="KW-1185">Reference proteome</keyword>
<comment type="caution">
    <text evidence="2">The sequence shown here is derived from an EMBL/GenBank/DDBJ whole genome shotgun (WGS) entry which is preliminary data.</text>
</comment>
<proteinExistence type="inferred from homology"/>
<evidence type="ECO:0000256" key="1">
    <source>
        <dbReference type="ARBA" id="ARBA00007274"/>
    </source>
</evidence>
<dbReference type="EMBL" id="JAUDEN010000030">
    <property type="protein sequence ID" value="MDM8326143.1"/>
    <property type="molecule type" value="Genomic_DNA"/>
</dbReference>
<dbReference type="InterPro" id="IPR050179">
    <property type="entry name" value="Trans_hexapeptide_repeat"/>
</dbReference>
<dbReference type="SUPFAM" id="SSF51161">
    <property type="entry name" value="Trimeric LpxA-like enzymes"/>
    <property type="match status" value="1"/>
</dbReference>
<dbReference type="InterPro" id="IPR011004">
    <property type="entry name" value="Trimer_LpxA-like_sf"/>
</dbReference>
<dbReference type="RefSeq" id="WP_289561001.1">
    <property type="nucleotide sequence ID" value="NZ_JAUDEN010000030.1"/>
</dbReference>
<sequence>MIFIHYLKKLRDLFYKYIVWRKYKIGKNFHCARGVFIWGRDKIIIGDNFYIGKYSSIETNCVIGDNVIIANHVGIVGKYDHNYQQIGVPIRLASQIRDKNYAWKGLHETTYIGNDVWIGYGAIVMSGVKIADGCIIAAGSVVTHDTDSYSIYAGIPAKKIKARFNNQEETQLHIESLHKKQLK</sequence>
<dbReference type="Proteomes" id="UP001169458">
    <property type="component" value="Unassembled WGS sequence"/>
</dbReference>
<evidence type="ECO:0000313" key="3">
    <source>
        <dbReference type="Proteomes" id="UP001169458"/>
    </source>
</evidence>
<name>A0ABT7VKI9_9BACE</name>
<dbReference type="PANTHER" id="PTHR43300">
    <property type="entry name" value="ACETYLTRANSFERASE"/>
    <property type="match status" value="1"/>
</dbReference>
<protein>
    <submittedName>
        <fullName evidence="2">DapH/DapD/GlmU-related protein</fullName>
    </submittedName>
</protein>
<dbReference type="InterPro" id="IPR001451">
    <property type="entry name" value="Hexapep"/>
</dbReference>
<accession>A0ABT7VKI9</accession>
<reference evidence="2 3" key="1">
    <citation type="submission" date="2023-06" db="EMBL/GenBank/DDBJ databases">
        <authorList>
            <person name="Zeman M."/>
            <person name="Kubasova T."/>
            <person name="Jahodarova E."/>
            <person name="Nykrynova M."/>
            <person name="Rychlik I."/>
        </authorList>
    </citation>
    <scope>NUCLEOTIDE SEQUENCE [LARGE SCALE GENOMIC DNA]</scope>
    <source>
        <strain evidence="2 3">109_WCHN</strain>
    </source>
</reference>
<comment type="similarity">
    <text evidence="1">Belongs to the transferase hexapeptide repeat family.</text>
</comment>
<dbReference type="Pfam" id="PF00132">
    <property type="entry name" value="Hexapep"/>
    <property type="match status" value="2"/>
</dbReference>